<keyword evidence="2" id="KW-1185">Reference proteome</keyword>
<gene>
    <name evidence="1" type="ORF">GCM10022403_064300</name>
</gene>
<organism evidence="1 2">
    <name type="scientific">Streptomyces coacervatus</name>
    <dbReference type="NCBI Taxonomy" id="647381"/>
    <lineage>
        <taxon>Bacteria</taxon>
        <taxon>Bacillati</taxon>
        <taxon>Actinomycetota</taxon>
        <taxon>Actinomycetes</taxon>
        <taxon>Kitasatosporales</taxon>
        <taxon>Streptomycetaceae</taxon>
        <taxon>Streptomyces</taxon>
    </lineage>
</organism>
<dbReference type="Proteomes" id="UP001501009">
    <property type="component" value="Unassembled WGS sequence"/>
</dbReference>
<accession>A0ABP7IM30</accession>
<evidence type="ECO:0000313" key="1">
    <source>
        <dbReference type="EMBL" id="GAA3821909.1"/>
    </source>
</evidence>
<protein>
    <submittedName>
        <fullName evidence="1">Uncharacterized protein</fullName>
    </submittedName>
</protein>
<dbReference type="EMBL" id="BAABDE010000025">
    <property type="protein sequence ID" value="GAA3821909.1"/>
    <property type="molecule type" value="Genomic_DNA"/>
</dbReference>
<name>A0ABP7IM30_9ACTN</name>
<reference evidence="2" key="1">
    <citation type="journal article" date="2019" name="Int. J. Syst. Evol. Microbiol.">
        <title>The Global Catalogue of Microorganisms (GCM) 10K type strain sequencing project: providing services to taxonomists for standard genome sequencing and annotation.</title>
        <authorList>
            <consortium name="The Broad Institute Genomics Platform"/>
            <consortium name="The Broad Institute Genome Sequencing Center for Infectious Disease"/>
            <person name="Wu L."/>
            <person name="Ma J."/>
        </authorList>
    </citation>
    <scope>NUCLEOTIDE SEQUENCE [LARGE SCALE GENOMIC DNA]</scope>
    <source>
        <strain evidence="2">JCM 17138</strain>
    </source>
</reference>
<comment type="caution">
    <text evidence="1">The sequence shown here is derived from an EMBL/GenBank/DDBJ whole genome shotgun (WGS) entry which is preliminary data.</text>
</comment>
<sequence>MFDEGSEETGVDLAGGEGGVEGEAGGAHFFLSRVQICLRVLFGISKYARNFERDRRQEALASQWVGQDFPANETVPG</sequence>
<evidence type="ECO:0000313" key="2">
    <source>
        <dbReference type="Proteomes" id="UP001501009"/>
    </source>
</evidence>
<proteinExistence type="predicted"/>